<evidence type="ECO:0000313" key="1">
    <source>
        <dbReference type="EMBL" id="TNV82858.1"/>
    </source>
</evidence>
<evidence type="ECO:0000313" key="2">
    <source>
        <dbReference type="Proteomes" id="UP000785679"/>
    </source>
</evidence>
<keyword evidence="2" id="KW-1185">Reference proteome</keyword>
<accession>A0A8J8NX86</accession>
<name>A0A8J8NX86_HALGN</name>
<reference evidence="1" key="1">
    <citation type="submission" date="2019-06" db="EMBL/GenBank/DDBJ databases">
        <authorList>
            <person name="Zheng W."/>
        </authorList>
    </citation>
    <scope>NUCLEOTIDE SEQUENCE</scope>
    <source>
        <strain evidence="1">QDHG01</strain>
    </source>
</reference>
<comment type="caution">
    <text evidence="1">The sequence shown here is derived from an EMBL/GenBank/DDBJ whole genome shotgun (WGS) entry which is preliminary data.</text>
</comment>
<dbReference type="AlphaFoldDB" id="A0A8J8NX86"/>
<proteinExistence type="predicted"/>
<organism evidence="1 2">
    <name type="scientific">Halteria grandinella</name>
    <dbReference type="NCBI Taxonomy" id="5974"/>
    <lineage>
        <taxon>Eukaryota</taxon>
        <taxon>Sar</taxon>
        <taxon>Alveolata</taxon>
        <taxon>Ciliophora</taxon>
        <taxon>Intramacronucleata</taxon>
        <taxon>Spirotrichea</taxon>
        <taxon>Stichotrichia</taxon>
        <taxon>Sporadotrichida</taxon>
        <taxon>Halteriidae</taxon>
        <taxon>Halteria</taxon>
    </lineage>
</organism>
<gene>
    <name evidence="1" type="ORF">FGO68_gene15260</name>
</gene>
<protein>
    <submittedName>
        <fullName evidence="1">Uncharacterized protein</fullName>
    </submittedName>
</protein>
<dbReference type="Proteomes" id="UP000785679">
    <property type="component" value="Unassembled WGS sequence"/>
</dbReference>
<dbReference type="EMBL" id="RRYP01004437">
    <property type="protein sequence ID" value="TNV82858.1"/>
    <property type="molecule type" value="Genomic_DNA"/>
</dbReference>
<sequence length="81" mass="9518">MFFSITLEILEISSVYHTLQYSKRNKLFFSKQSIIELNIIQCTVVSLVARQEYRASSSLTSRRVIEYVSRFPNVPNWIHCS</sequence>